<feature type="non-terminal residue" evidence="2">
    <location>
        <position position="1"/>
    </location>
</feature>
<organism evidence="2">
    <name type="scientific">Notodromas monacha</name>
    <dbReference type="NCBI Taxonomy" id="399045"/>
    <lineage>
        <taxon>Eukaryota</taxon>
        <taxon>Metazoa</taxon>
        <taxon>Ecdysozoa</taxon>
        <taxon>Arthropoda</taxon>
        <taxon>Crustacea</taxon>
        <taxon>Oligostraca</taxon>
        <taxon>Ostracoda</taxon>
        <taxon>Podocopa</taxon>
        <taxon>Podocopida</taxon>
        <taxon>Cypridocopina</taxon>
        <taxon>Cypridoidea</taxon>
        <taxon>Cyprididae</taxon>
        <taxon>Notodromas</taxon>
    </lineage>
</organism>
<keyword evidence="1" id="KW-1133">Transmembrane helix</keyword>
<dbReference type="EMBL" id="OA889678">
    <property type="protein sequence ID" value="CAD7284290.1"/>
    <property type="molecule type" value="Genomic_DNA"/>
</dbReference>
<dbReference type="EMBL" id="CAJPEX010007641">
    <property type="protein sequence ID" value="CAG0924442.1"/>
    <property type="molecule type" value="Genomic_DNA"/>
</dbReference>
<keyword evidence="1" id="KW-0812">Transmembrane</keyword>
<keyword evidence="1" id="KW-0472">Membrane</keyword>
<proteinExistence type="predicted"/>
<gene>
    <name evidence="2" type="ORF">NMOB1V02_LOCUS11897</name>
</gene>
<reference evidence="2" key="1">
    <citation type="submission" date="2020-11" db="EMBL/GenBank/DDBJ databases">
        <authorList>
            <person name="Tran Van P."/>
        </authorList>
    </citation>
    <scope>NUCLEOTIDE SEQUENCE</scope>
</reference>
<name>A0A7R9C177_9CRUS</name>
<dbReference type="Proteomes" id="UP000678499">
    <property type="component" value="Unassembled WGS sequence"/>
</dbReference>
<dbReference type="AlphaFoldDB" id="A0A7R9C177"/>
<evidence type="ECO:0000256" key="1">
    <source>
        <dbReference type="SAM" id="Phobius"/>
    </source>
</evidence>
<protein>
    <submittedName>
        <fullName evidence="2">Uncharacterized protein</fullName>
    </submittedName>
</protein>
<evidence type="ECO:0000313" key="3">
    <source>
        <dbReference type="Proteomes" id="UP000678499"/>
    </source>
</evidence>
<evidence type="ECO:0000313" key="2">
    <source>
        <dbReference type="EMBL" id="CAD7284290.1"/>
    </source>
</evidence>
<feature type="transmembrane region" description="Helical" evidence="1">
    <location>
        <begin position="394"/>
        <end position="420"/>
    </location>
</feature>
<accession>A0A7R9C177</accession>
<keyword evidence="3" id="KW-1185">Reference proteome</keyword>
<sequence length="426" mass="46225">MAALIGRVQTDGNGGLGWMALPTPLEYLRSLGSHMRVILLRGQKFGLAQEKLQGGMMMGLLRMGFHRSVFTPTLVIEERLDASEVHMFHYPETTMGFFQWIPSCCKIDDSLYKKPLIDECFSLEYIKGSYKQDVSSDGEASSSFSWKETHKGKIVVGAQVRVKDTLVPKRNQAWIRQLFGSRRMIISFSVGIKCLSLTDDPLGLKFWRLTLMAFLRLLMLLVVGVAAAGADCGPKAAVPVSGRLRQGGEGRRRLRASCDICRGNAVPGLCPASRPEGGEAVVANGLRQALGRHGSCRDALEVVRGSRAPQTGDLDSSSSAGDEPRLVAPTANLAVVHVPVSKTPYVVRTPPSTQQSVVVAQEVPHVIRAPLSTPEVTVNIKHGVAHVEADVDPWTAMVLVFMGLGGAGATSLAVFLVWLVKFIRNK</sequence>